<keyword evidence="3" id="KW-0217">Developmental protein</keyword>
<reference evidence="6" key="1">
    <citation type="submission" date="2022-03" db="EMBL/GenBank/DDBJ databases">
        <title>A functionally conserved STORR gene fusion in Papaver species that diverged 16.8 million years ago.</title>
        <authorList>
            <person name="Catania T."/>
        </authorList>
    </citation>
    <scope>NUCLEOTIDE SEQUENCE</scope>
    <source>
        <strain evidence="6">S-191538</strain>
    </source>
</reference>
<comment type="subcellular location">
    <subcellularLocation>
        <location evidence="1">Nucleus</location>
    </subcellularLocation>
</comment>
<gene>
    <name evidence="6" type="ORF">MKW94_006030</name>
</gene>
<evidence type="ECO:0000313" key="6">
    <source>
        <dbReference type="EMBL" id="MCL7038802.1"/>
    </source>
</evidence>
<dbReference type="Proteomes" id="UP001177140">
    <property type="component" value="Unassembled WGS sequence"/>
</dbReference>
<dbReference type="EMBL" id="JAJJMA010194165">
    <property type="protein sequence ID" value="MCL7038802.1"/>
    <property type="molecule type" value="Genomic_DNA"/>
</dbReference>
<dbReference type="PROSITE" id="PS50891">
    <property type="entry name" value="LOB"/>
    <property type="match status" value="1"/>
</dbReference>
<evidence type="ECO:0000313" key="7">
    <source>
        <dbReference type="Proteomes" id="UP001177140"/>
    </source>
</evidence>
<dbReference type="AlphaFoldDB" id="A0AA42APE1"/>
<keyword evidence="7" id="KW-1185">Reference proteome</keyword>
<evidence type="ECO:0000259" key="5">
    <source>
        <dbReference type="PROSITE" id="PS50891"/>
    </source>
</evidence>
<evidence type="ECO:0000256" key="1">
    <source>
        <dbReference type="ARBA" id="ARBA00004123"/>
    </source>
</evidence>
<dbReference type="InterPro" id="IPR004883">
    <property type="entry name" value="LOB"/>
</dbReference>
<comment type="caution">
    <text evidence="6">The sequence shown here is derived from an EMBL/GenBank/DDBJ whole genome shotgun (WGS) entry which is preliminary data.</text>
</comment>
<dbReference type="GO" id="GO:0005634">
    <property type="term" value="C:nucleus"/>
    <property type="evidence" value="ECO:0007669"/>
    <property type="project" value="UniProtKB-SubCell"/>
</dbReference>
<feature type="domain" description="LOB" evidence="5">
    <location>
        <begin position="130"/>
        <end position="210"/>
    </location>
</feature>
<keyword evidence="4" id="KW-0539">Nucleus</keyword>
<organism evidence="6 7">
    <name type="scientific">Papaver nudicaule</name>
    <name type="common">Iceland poppy</name>
    <dbReference type="NCBI Taxonomy" id="74823"/>
    <lineage>
        <taxon>Eukaryota</taxon>
        <taxon>Viridiplantae</taxon>
        <taxon>Streptophyta</taxon>
        <taxon>Embryophyta</taxon>
        <taxon>Tracheophyta</taxon>
        <taxon>Spermatophyta</taxon>
        <taxon>Magnoliopsida</taxon>
        <taxon>Ranunculales</taxon>
        <taxon>Papaveraceae</taxon>
        <taxon>Papaveroideae</taxon>
        <taxon>Papaver</taxon>
    </lineage>
</organism>
<dbReference type="Pfam" id="PF03195">
    <property type="entry name" value="LOB"/>
    <property type="match status" value="2"/>
</dbReference>
<dbReference type="PANTHER" id="PTHR31301">
    <property type="entry name" value="LOB DOMAIN-CONTAINING PROTEIN 4-RELATED"/>
    <property type="match status" value="1"/>
</dbReference>
<evidence type="ECO:0000256" key="3">
    <source>
        <dbReference type="ARBA" id="ARBA00022473"/>
    </source>
</evidence>
<evidence type="ECO:0000256" key="4">
    <source>
        <dbReference type="ARBA" id="ARBA00023242"/>
    </source>
</evidence>
<comment type="similarity">
    <text evidence="2">Belongs to the LOB domain-containing protein family.</text>
</comment>
<name>A0AA42APE1_PAPNU</name>
<proteinExistence type="inferred from homology"/>
<dbReference type="PANTHER" id="PTHR31301:SF83">
    <property type="entry name" value="PROTEIN ASYMMETRIC LEAVES 2"/>
    <property type="match status" value="1"/>
</dbReference>
<accession>A0AA42APE1</accession>
<evidence type="ECO:0000256" key="2">
    <source>
        <dbReference type="ARBA" id="ARBA00005474"/>
    </source>
</evidence>
<sequence length="210" mass="23989">MIIDLVHRVNTIRKDAQSSKCSLAPIFPPNRSEDFKAISRVFGADRFRKLVKSTEPHQQNDPVRGLEGTMHNLSGKLDDLHTEVVNMKMQNELILWRNTLQNKHVVYVPSTLLQQLGSFSLIPAVPSHIKSCAECKQFKRKCPPECPLAPFFFFLAQKGGFPESRKSFRYSYIKKWMKSANGQIHLAAQSIIIRPNSSITWMHAKELTVN</sequence>
<protein>
    <recommendedName>
        <fullName evidence="5">LOB domain-containing protein</fullName>
    </recommendedName>
</protein>